<keyword evidence="1" id="KW-1133">Transmembrane helix</keyword>
<keyword evidence="4" id="KW-1185">Reference proteome</keyword>
<evidence type="ECO:0000313" key="5">
    <source>
        <dbReference type="Proteomes" id="UP000225433"/>
    </source>
</evidence>
<evidence type="ECO:0000256" key="1">
    <source>
        <dbReference type="SAM" id="Phobius"/>
    </source>
</evidence>
<gene>
    <name evidence="2" type="ORF">A9255_01575</name>
    <name evidence="3" type="ORF">Xhom_02794</name>
</gene>
<keyword evidence="1" id="KW-0472">Membrane</keyword>
<evidence type="ECO:0000313" key="3">
    <source>
        <dbReference type="EMBL" id="PHM54837.1"/>
    </source>
</evidence>
<protein>
    <submittedName>
        <fullName evidence="3">Uncharacterized protein</fullName>
    </submittedName>
</protein>
<reference evidence="2 4" key="1">
    <citation type="submission" date="2016-06" db="EMBL/GenBank/DDBJ databases">
        <title>Bacterial characters and pathogenicity of Xenorhabdus hominickii from an entomopathogenic nematode, Steinernema monticolum.</title>
        <authorList>
            <person name="Park Y."/>
            <person name="Kim Y."/>
        </authorList>
    </citation>
    <scope>NUCLEOTIDE SEQUENCE [LARGE SCALE GENOMIC DNA]</scope>
    <source>
        <strain evidence="2 4">ANU1</strain>
    </source>
</reference>
<dbReference type="Proteomes" id="UP000094600">
    <property type="component" value="Chromosome"/>
</dbReference>
<dbReference type="KEGG" id="xho:A9255_01575"/>
<feature type="transmembrane region" description="Helical" evidence="1">
    <location>
        <begin position="77"/>
        <end position="95"/>
    </location>
</feature>
<organism evidence="3 5">
    <name type="scientific">Xenorhabdus hominickii</name>
    <dbReference type="NCBI Taxonomy" id="351679"/>
    <lineage>
        <taxon>Bacteria</taxon>
        <taxon>Pseudomonadati</taxon>
        <taxon>Pseudomonadota</taxon>
        <taxon>Gammaproteobacteria</taxon>
        <taxon>Enterobacterales</taxon>
        <taxon>Morganellaceae</taxon>
        <taxon>Xenorhabdus</taxon>
    </lineage>
</organism>
<reference evidence="3 5" key="2">
    <citation type="journal article" date="2017" name="Nat. Microbiol.">
        <title>Natural product diversity associated with the nematode symbionts Photorhabdus and Xenorhabdus.</title>
        <authorList>
            <person name="Tobias N.J."/>
            <person name="Wolff H."/>
            <person name="Djahanschiri B."/>
            <person name="Grundmann F."/>
            <person name="Kronenwerth M."/>
            <person name="Shi Y.M."/>
            <person name="Simonyi S."/>
            <person name="Grun P."/>
            <person name="Shapiro-Ilan D."/>
            <person name="Pidot S.J."/>
            <person name="Stinear T.P."/>
            <person name="Ebersberger I."/>
            <person name="Bode H.B."/>
        </authorList>
    </citation>
    <scope>NUCLEOTIDE SEQUENCE [LARGE SCALE GENOMIC DNA]</scope>
    <source>
        <strain evidence="3 5">DSM 17903</strain>
    </source>
</reference>
<accession>A0A2G0Q6I6</accession>
<name>A0A2G0Q6I6_XENHO</name>
<sequence length="122" mass="13960">MIIFNPNIGLIGADTHDDNDWLSSLFFTFLMKFYFLIHCSFTNKFSSININLTPLNNSMESIKIKESYLDVGWKQGLINLYILLSGCVLVGFVYPPRSHSYLCFRGGIYLLPRCNSKSIGYI</sequence>
<dbReference type="AlphaFoldDB" id="A0A2G0Q6I6"/>
<keyword evidence="1" id="KW-0812">Transmembrane</keyword>
<dbReference type="Proteomes" id="UP000225433">
    <property type="component" value="Unassembled WGS sequence"/>
</dbReference>
<proteinExistence type="predicted"/>
<dbReference type="EMBL" id="NJAI01000004">
    <property type="protein sequence ID" value="PHM54837.1"/>
    <property type="molecule type" value="Genomic_DNA"/>
</dbReference>
<feature type="transmembrane region" description="Helical" evidence="1">
    <location>
        <begin position="21"/>
        <end position="41"/>
    </location>
</feature>
<evidence type="ECO:0000313" key="4">
    <source>
        <dbReference type="Proteomes" id="UP000094600"/>
    </source>
</evidence>
<dbReference type="EMBL" id="CP016176">
    <property type="protein sequence ID" value="AOM39403.1"/>
    <property type="molecule type" value="Genomic_DNA"/>
</dbReference>
<evidence type="ECO:0000313" key="2">
    <source>
        <dbReference type="EMBL" id="AOM39403.1"/>
    </source>
</evidence>